<keyword evidence="10" id="KW-1185">Reference proteome</keyword>
<dbReference type="GO" id="GO:0006890">
    <property type="term" value="P:retrograde vesicle-mediated transport, Golgi to endoplasmic reticulum"/>
    <property type="evidence" value="ECO:0007669"/>
    <property type="project" value="TreeGrafter"/>
</dbReference>
<comment type="similarity">
    <text evidence="2">Belongs to the ERGIC family.</text>
</comment>
<evidence type="ECO:0000259" key="8">
    <source>
        <dbReference type="Pfam" id="PF13850"/>
    </source>
</evidence>
<evidence type="ECO:0000313" key="9">
    <source>
        <dbReference type="EMBL" id="RXK40445.1"/>
    </source>
</evidence>
<evidence type="ECO:0000256" key="2">
    <source>
        <dbReference type="ARBA" id="ARBA00005648"/>
    </source>
</evidence>
<accession>A0A4Q1BR57</accession>
<dbReference type="AlphaFoldDB" id="A0A4Q1BR57"/>
<dbReference type="InterPro" id="IPR045888">
    <property type="entry name" value="Erv"/>
</dbReference>
<dbReference type="GO" id="GO:0005789">
    <property type="term" value="C:endoplasmic reticulum membrane"/>
    <property type="evidence" value="ECO:0007669"/>
    <property type="project" value="TreeGrafter"/>
</dbReference>
<dbReference type="PANTHER" id="PTHR10984:SF25">
    <property type="entry name" value="ENDOPLASMIC RETICULUM-GOLGI INTERMEDIATE COMPARTMENT PROTEIN 3"/>
    <property type="match status" value="1"/>
</dbReference>
<feature type="transmembrane region" description="Helical" evidence="6">
    <location>
        <begin position="30"/>
        <end position="50"/>
    </location>
</feature>
<reference evidence="9 10" key="1">
    <citation type="submission" date="2016-06" db="EMBL/GenBank/DDBJ databases">
        <title>Evolution of pathogenesis and genome organization in the Tremellales.</title>
        <authorList>
            <person name="Cuomo C."/>
            <person name="Litvintseva A."/>
            <person name="Heitman J."/>
            <person name="Chen Y."/>
            <person name="Sun S."/>
            <person name="Springer D."/>
            <person name="Dromer F."/>
            <person name="Young S."/>
            <person name="Zeng Q."/>
            <person name="Chapman S."/>
            <person name="Gujja S."/>
            <person name="Saif S."/>
            <person name="Birren B."/>
        </authorList>
    </citation>
    <scope>NUCLEOTIDE SEQUENCE [LARGE SCALE GENOMIC DNA]</scope>
    <source>
        <strain evidence="9 10">ATCC 28783</strain>
    </source>
</reference>
<evidence type="ECO:0000313" key="10">
    <source>
        <dbReference type="Proteomes" id="UP000289152"/>
    </source>
</evidence>
<dbReference type="EMBL" id="SDIL01000018">
    <property type="protein sequence ID" value="RXK40445.1"/>
    <property type="molecule type" value="Genomic_DNA"/>
</dbReference>
<keyword evidence="4 6" id="KW-1133">Transmembrane helix</keyword>
<feature type="domain" description="Endoplasmic reticulum vesicle transporter C-terminal" evidence="7">
    <location>
        <begin position="145"/>
        <end position="395"/>
    </location>
</feature>
<dbReference type="InterPro" id="IPR012936">
    <property type="entry name" value="Erv_C"/>
</dbReference>
<evidence type="ECO:0000256" key="3">
    <source>
        <dbReference type="ARBA" id="ARBA00022692"/>
    </source>
</evidence>
<name>A0A4Q1BR57_TREME</name>
<dbReference type="GO" id="GO:0006888">
    <property type="term" value="P:endoplasmic reticulum to Golgi vesicle-mediated transport"/>
    <property type="evidence" value="ECO:0007669"/>
    <property type="project" value="TreeGrafter"/>
</dbReference>
<keyword evidence="5 6" id="KW-0472">Membrane</keyword>
<dbReference type="OrthoDB" id="10266265at2759"/>
<dbReference type="Proteomes" id="UP000289152">
    <property type="component" value="Unassembled WGS sequence"/>
</dbReference>
<feature type="domain" description="Endoplasmic reticulum vesicle transporter N-terminal" evidence="8">
    <location>
        <begin position="11"/>
        <end position="99"/>
    </location>
</feature>
<comment type="subcellular location">
    <subcellularLocation>
        <location evidence="1">Membrane</location>
        <topology evidence="1">Multi-pass membrane protein</topology>
    </subcellularLocation>
</comment>
<evidence type="ECO:0000256" key="6">
    <source>
        <dbReference type="SAM" id="Phobius"/>
    </source>
</evidence>
<dbReference type="Pfam" id="PF13850">
    <property type="entry name" value="ERGIC_N"/>
    <property type="match status" value="1"/>
</dbReference>
<organism evidence="9 10">
    <name type="scientific">Tremella mesenterica</name>
    <name type="common">Jelly fungus</name>
    <dbReference type="NCBI Taxonomy" id="5217"/>
    <lineage>
        <taxon>Eukaryota</taxon>
        <taxon>Fungi</taxon>
        <taxon>Dikarya</taxon>
        <taxon>Basidiomycota</taxon>
        <taxon>Agaricomycotina</taxon>
        <taxon>Tremellomycetes</taxon>
        <taxon>Tremellales</taxon>
        <taxon>Tremellaceae</taxon>
        <taxon>Tremella</taxon>
    </lineage>
</organism>
<dbReference type="GO" id="GO:0000139">
    <property type="term" value="C:Golgi membrane"/>
    <property type="evidence" value="ECO:0007669"/>
    <property type="project" value="TreeGrafter"/>
</dbReference>
<comment type="caution">
    <text evidence="9">The sequence shown here is derived from an EMBL/GenBank/DDBJ whole genome shotgun (WGS) entry which is preliminary data.</text>
</comment>
<evidence type="ECO:0000256" key="5">
    <source>
        <dbReference type="ARBA" id="ARBA00023136"/>
    </source>
</evidence>
<evidence type="ECO:0000256" key="4">
    <source>
        <dbReference type="ARBA" id="ARBA00022989"/>
    </source>
</evidence>
<dbReference type="InParanoid" id="A0A4Q1BR57"/>
<dbReference type="Pfam" id="PF07970">
    <property type="entry name" value="COPIIcoated_ERV"/>
    <property type="match status" value="1"/>
</dbReference>
<dbReference type="InterPro" id="IPR039542">
    <property type="entry name" value="Erv_N"/>
</dbReference>
<feature type="transmembrane region" description="Helical" evidence="6">
    <location>
        <begin position="373"/>
        <end position="400"/>
    </location>
</feature>
<evidence type="ECO:0000259" key="7">
    <source>
        <dbReference type="Pfam" id="PF07970"/>
    </source>
</evidence>
<dbReference type="STRING" id="5217.A0A4Q1BR57"/>
<evidence type="ECO:0000256" key="1">
    <source>
        <dbReference type="ARBA" id="ARBA00004141"/>
    </source>
</evidence>
<dbReference type="FunCoup" id="A0A4Q1BR57">
    <property type="interactions" value="352"/>
</dbReference>
<sequence>MGRNGVFGNFQGFDAFGKTMEDVKIKTRTGALLTFISLSIILTSMMIEFIDYRRIHVESSIIVDRSRGEKLVIDMDVTFPRVPCYLLSLDVMDISGEHQTDLSHSIDKTRVSQDGKEIETKRSGQLKGDVERANMGNDPNYCGSCYGATPPENGCCNTCEEVREAYVRKGWSFSDPNGIEQCVEEGWMDRIKEQNTEGCRITGRVKVNKVIGNLHFSPGRSFQSGMAQMAEMVPYLKDSNHHHFGHIIHKFRFGADIPESLELTVMPKEMATRTKLGIRDPLQAVTAHTEECEYFNYFLKVVSTRFVYLNGEEIDSNQYSVTQYERDLKAGNQPGPDSHGHMTSHGVMGVPGVYINYEISPMKVIHTETRQSFAHFLTSSCAIIGGVLTVAGMIDSFIFAGKNRLKERSENGFGGPGGKML</sequence>
<keyword evidence="3 6" id="KW-0812">Transmembrane</keyword>
<dbReference type="PANTHER" id="PTHR10984">
    <property type="entry name" value="ENDOPLASMIC RETICULUM-GOLGI INTERMEDIATE COMPARTMENT PROTEIN"/>
    <property type="match status" value="1"/>
</dbReference>
<gene>
    <name evidence="9" type="ORF">M231_02278</name>
</gene>
<dbReference type="GO" id="GO:0030134">
    <property type="term" value="C:COPII-coated ER to Golgi transport vesicle"/>
    <property type="evidence" value="ECO:0007669"/>
    <property type="project" value="TreeGrafter"/>
</dbReference>
<proteinExistence type="inferred from homology"/>
<protein>
    <submittedName>
        <fullName evidence="9">COPII-coated vesicle component Erv46</fullName>
    </submittedName>
</protein>